<protein>
    <submittedName>
        <fullName evidence="2">Uncharacterized protein</fullName>
    </submittedName>
</protein>
<accession>A0A2P2QDS8</accession>
<feature type="compositionally biased region" description="Polar residues" evidence="1">
    <location>
        <begin position="1"/>
        <end position="11"/>
    </location>
</feature>
<proteinExistence type="predicted"/>
<dbReference type="AlphaFoldDB" id="A0A2P2QDS8"/>
<sequence length="26" mass="2883">MTLMQDNSRSTALVGKATPRSHHCKI</sequence>
<dbReference type="EMBL" id="GGEC01084642">
    <property type="protein sequence ID" value="MBX65126.1"/>
    <property type="molecule type" value="Transcribed_RNA"/>
</dbReference>
<reference evidence="2" key="1">
    <citation type="submission" date="2018-02" db="EMBL/GenBank/DDBJ databases">
        <title>Rhizophora mucronata_Transcriptome.</title>
        <authorList>
            <person name="Meera S.P."/>
            <person name="Sreeshan A."/>
            <person name="Augustine A."/>
        </authorList>
    </citation>
    <scope>NUCLEOTIDE SEQUENCE</scope>
    <source>
        <tissue evidence="2">Leaf</tissue>
    </source>
</reference>
<evidence type="ECO:0000313" key="2">
    <source>
        <dbReference type="EMBL" id="MBX65126.1"/>
    </source>
</evidence>
<evidence type="ECO:0000256" key="1">
    <source>
        <dbReference type="SAM" id="MobiDB-lite"/>
    </source>
</evidence>
<feature type="region of interest" description="Disordered" evidence="1">
    <location>
        <begin position="1"/>
        <end position="26"/>
    </location>
</feature>
<organism evidence="2">
    <name type="scientific">Rhizophora mucronata</name>
    <name type="common">Asiatic mangrove</name>
    <dbReference type="NCBI Taxonomy" id="61149"/>
    <lineage>
        <taxon>Eukaryota</taxon>
        <taxon>Viridiplantae</taxon>
        <taxon>Streptophyta</taxon>
        <taxon>Embryophyta</taxon>
        <taxon>Tracheophyta</taxon>
        <taxon>Spermatophyta</taxon>
        <taxon>Magnoliopsida</taxon>
        <taxon>eudicotyledons</taxon>
        <taxon>Gunneridae</taxon>
        <taxon>Pentapetalae</taxon>
        <taxon>rosids</taxon>
        <taxon>fabids</taxon>
        <taxon>Malpighiales</taxon>
        <taxon>Rhizophoraceae</taxon>
        <taxon>Rhizophora</taxon>
    </lineage>
</organism>
<name>A0A2P2QDS8_RHIMU</name>